<keyword evidence="2" id="KW-1185">Reference proteome</keyword>
<evidence type="ECO:0000313" key="2">
    <source>
        <dbReference type="Proteomes" id="UP000828251"/>
    </source>
</evidence>
<sequence length="67" mass="7632">MALSDNVDSMQRAFNTVISKLTKRNNAIKDVASTLKEHTDKLKREINIYKSFFGSIDKRRGGTTIRT</sequence>
<evidence type="ECO:0000313" key="1">
    <source>
        <dbReference type="EMBL" id="KAH1096964.1"/>
    </source>
</evidence>
<dbReference type="EMBL" id="JAIQCV010000005">
    <property type="protein sequence ID" value="KAH1096964.1"/>
    <property type="molecule type" value="Genomic_DNA"/>
</dbReference>
<accession>A0A9D4A8S9</accession>
<comment type="caution">
    <text evidence="1">The sequence shown here is derived from an EMBL/GenBank/DDBJ whole genome shotgun (WGS) entry which is preliminary data.</text>
</comment>
<organism evidence="1 2">
    <name type="scientific">Gossypium stocksii</name>
    <dbReference type="NCBI Taxonomy" id="47602"/>
    <lineage>
        <taxon>Eukaryota</taxon>
        <taxon>Viridiplantae</taxon>
        <taxon>Streptophyta</taxon>
        <taxon>Embryophyta</taxon>
        <taxon>Tracheophyta</taxon>
        <taxon>Spermatophyta</taxon>
        <taxon>Magnoliopsida</taxon>
        <taxon>eudicotyledons</taxon>
        <taxon>Gunneridae</taxon>
        <taxon>Pentapetalae</taxon>
        <taxon>rosids</taxon>
        <taxon>malvids</taxon>
        <taxon>Malvales</taxon>
        <taxon>Malvaceae</taxon>
        <taxon>Malvoideae</taxon>
        <taxon>Gossypium</taxon>
    </lineage>
</organism>
<gene>
    <name evidence="1" type="ORF">J1N35_013885</name>
</gene>
<dbReference type="Proteomes" id="UP000828251">
    <property type="component" value="Unassembled WGS sequence"/>
</dbReference>
<name>A0A9D4A8S9_9ROSI</name>
<protein>
    <submittedName>
        <fullName evidence="1">Uncharacterized protein</fullName>
    </submittedName>
</protein>
<dbReference type="Gene3D" id="1.20.5.300">
    <property type="match status" value="1"/>
</dbReference>
<dbReference type="AlphaFoldDB" id="A0A9D4A8S9"/>
<reference evidence="1 2" key="1">
    <citation type="journal article" date="2021" name="Plant Biotechnol. J.">
        <title>Multi-omics assisted identification of the key and species-specific regulatory components of drought-tolerant mechanisms in Gossypium stocksii.</title>
        <authorList>
            <person name="Yu D."/>
            <person name="Ke L."/>
            <person name="Zhang D."/>
            <person name="Wu Y."/>
            <person name="Sun Y."/>
            <person name="Mei J."/>
            <person name="Sun J."/>
            <person name="Sun Y."/>
        </authorList>
    </citation>
    <scope>NUCLEOTIDE SEQUENCE [LARGE SCALE GENOMIC DNA]</scope>
    <source>
        <strain evidence="2">cv. E1</strain>
        <tissue evidence="1">Leaf</tissue>
    </source>
</reference>
<proteinExistence type="predicted"/>